<accession>A0A0N0WKI4</accession>
<organism evidence="1 2">
    <name type="scientific">Pseudomonas syringae pv. maculicola</name>
    <dbReference type="NCBI Taxonomy" id="59511"/>
    <lineage>
        <taxon>Bacteria</taxon>
        <taxon>Pseudomonadati</taxon>
        <taxon>Pseudomonadota</taxon>
        <taxon>Gammaproteobacteria</taxon>
        <taxon>Pseudomonadales</taxon>
        <taxon>Pseudomonadaceae</taxon>
        <taxon>Pseudomonas</taxon>
    </lineage>
</organism>
<protein>
    <submittedName>
        <fullName evidence="1">Uncharacterized protein</fullName>
    </submittedName>
</protein>
<proteinExistence type="predicted"/>
<evidence type="ECO:0000313" key="1">
    <source>
        <dbReference type="EMBL" id="RMV33278.1"/>
    </source>
</evidence>
<comment type="caution">
    <text evidence="1">The sequence shown here is derived from an EMBL/GenBank/DDBJ whole genome shotgun (WGS) entry which is preliminary data.</text>
</comment>
<gene>
    <name evidence="1" type="ORF">ALP13_101121</name>
</gene>
<reference evidence="1 2" key="1">
    <citation type="submission" date="2018-08" db="EMBL/GenBank/DDBJ databases">
        <title>Recombination of ecologically and evolutionarily significant loci maintains genetic cohesion in the Pseudomonas syringae species complex.</title>
        <authorList>
            <person name="Dillon M."/>
            <person name="Thakur S."/>
            <person name="Almeida R.N.D."/>
            <person name="Weir B.S."/>
            <person name="Guttman D.S."/>
        </authorList>
    </citation>
    <scope>NUCLEOTIDE SEQUENCE [LARGE SCALE GENOMIC DNA]</scope>
    <source>
        <strain evidence="1 2">ICMP 11281</strain>
    </source>
</reference>
<dbReference type="AlphaFoldDB" id="A0A0N0WKI4"/>
<evidence type="ECO:0000313" key="2">
    <source>
        <dbReference type="Proteomes" id="UP000271631"/>
    </source>
</evidence>
<dbReference type="Proteomes" id="UP000271631">
    <property type="component" value="Unassembled WGS sequence"/>
</dbReference>
<dbReference type="EMBL" id="RBUQ01000237">
    <property type="protein sequence ID" value="RMV33278.1"/>
    <property type="molecule type" value="Genomic_DNA"/>
</dbReference>
<name>A0A0N0WKI4_PSEYM</name>
<sequence>MYNPISGLLDEALTHSKRIGSCNINSAKGPEKALLHK</sequence>